<organism evidence="7 8">
    <name type="scientific">Dispira parvispora</name>
    <dbReference type="NCBI Taxonomy" id="1520584"/>
    <lineage>
        <taxon>Eukaryota</taxon>
        <taxon>Fungi</taxon>
        <taxon>Fungi incertae sedis</taxon>
        <taxon>Zoopagomycota</taxon>
        <taxon>Kickxellomycotina</taxon>
        <taxon>Dimargaritomycetes</taxon>
        <taxon>Dimargaritales</taxon>
        <taxon>Dimargaritaceae</taxon>
        <taxon>Dispira</taxon>
    </lineage>
</organism>
<dbReference type="Pfam" id="PF05653">
    <property type="entry name" value="Mg_trans_NIPA"/>
    <property type="match status" value="1"/>
</dbReference>
<feature type="transmembrane region" description="Helical" evidence="6">
    <location>
        <begin position="155"/>
        <end position="178"/>
    </location>
</feature>
<keyword evidence="8" id="KW-1185">Reference proteome</keyword>
<feature type="transmembrane region" description="Helical" evidence="6">
    <location>
        <begin position="378"/>
        <end position="395"/>
    </location>
</feature>
<sequence>MDFLLGIGAAVIGNCVIGAGQCLQKYALNRLQTTYALPSSLTRSQTKPPSRSTGSSAANAHGWGQSGIARNGPMARNSSHSGENTVDMGSVAKTSRTSPLPVHRDLLSLDLDTSVIPASTHELWQQYTVPRYQDRLWLLGVGLNYCGEIFGNSLALSYLSAAVVTPLGIIAVLVNLFTAQRVLGERIYRVQKRGCGWIVLGVCCILFVAPKDATFIPQTGLHADPPAQQFLKFLSAAHPFTLLTILILIQLGLTATASRARHPLVLYVLIASLFGSINIMASKTITTYLRLLTTSLVDNGPASPFPVEGFPEVVTSVDDTSILTSALSIFSYELSPGLPLFAWSTLGVLITLAISVVGQEYYKQQALSRYPLLQVQPLFFAIFNVAAVLMGLVLFREIHGVWALMWFIMGFSTGIWLIIKGSQLLQEDTPDQPSILSHPATLRKMTLFKQK</sequence>
<protein>
    <submittedName>
        <fullName evidence="7">Uncharacterized protein</fullName>
    </submittedName>
</protein>
<dbReference type="SUPFAM" id="SSF103481">
    <property type="entry name" value="Multidrug resistance efflux transporter EmrE"/>
    <property type="match status" value="1"/>
</dbReference>
<feature type="transmembrane region" description="Helical" evidence="6">
    <location>
        <begin position="264"/>
        <end position="281"/>
    </location>
</feature>
<comment type="caution">
    <text evidence="7">The sequence shown here is derived from an EMBL/GenBank/DDBJ whole genome shotgun (WGS) entry which is preliminary data.</text>
</comment>
<evidence type="ECO:0000256" key="5">
    <source>
        <dbReference type="SAM" id="MobiDB-lite"/>
    </source>
</evidence>
<keyword evidence="3 6" id="KW-1133">Transmembrane helix</keyword>
<dbReference type="EMBL" id="JANBPY010000739">
    <property type="protein sequence ID" value="KAJ1964103.1"/>
    <property type="molecule type" value="Genomic_DNA"/>
</dbReference>
<feature type="transmembrane region" description="Helical" evidence="6">
    <location>
        <begin position="190"/>
        <end position="210"/>
    </location>
</feature>
<dbReference type="PANTHER" id="PTHR12570">
    <property type="match status" value="1"/>
</dbReference>
<feature type="transmembrane region" description="Helical" evidence="6">
    <location>
        <begin position="401"/>
        <end position="419"/>
    </location>
</feature>
<dbReference type="GO" id="GO:0015095">
    <property type="term" value="F:magnesium ion transmembrane transporter activity"/>
    <property type="evidence" value="ECO:0007669"/>
    <property type="project" value="InterPro"/>
</dbReference>
<feature type="transmembrane region" description="Helical" evidence="6">
    <location>
        <begin position="230"/>
        <end position="252"/>
    </location>
</feature>
<keyword evidence="4 6" id="KW-0472">Membrane</keyword>
<dbReference type="AlphaFoldDB" id="A0A9W8ARM9"/>
<evidence type="ECO:0000256" key="4">
    <source>
        <dbReference type="ARBA" id="ARBA00023136"/>
    </source>
</evidence>
<feature type="region of interest" description="Disordered" evidence="5">
    <location>
        <begin position="39"/>
        <end position="97"/>
    </location>
</feature>
<evidence type="ECO:0000256" key="1">
    <source>
        <dbReference type="ARBA" id="ARBA00004141"/>
    </source>
</evidence>
<evidence type="ECO:0000313" key="8">
    <source>
        <dbReference type="Proteomes" id="UP001150925"/>
    </source>
</evidence>
<gene>
    <name evidence="7" type="ORF">IWQ62_003029</name>
</gene>
<dbReference type="Proteomes" id="UP001150925">
    <property type="component" value="Unassembled WGS sequence"/>
</dbReference>
<name>A0A9W8ARM9_9FUNG</name>
<evidence type="ECO:0000256" key="6">
    <source>
        <dbReference type="SAM" id="Phobius"/>
    </source>
</evidence>
<keyword evidence="2 6" id="KW-0812">Transmembrane</keyword>
<accession>A0A9W8ARM9</accession>
<dbReference type="PANTHER" id="PTHR12570:SF85">
    <property type="entry name" value="DUF803 DOMAIN MEMBRANE PROTEIN (AFU_ORTHOLOGUE AFUA_1G15880)"/>
    <property type="match status" value="1"/>
</dbReference>
<dbReference type="OrthoDB" id="165382at2759"/>
<evidence type="ECO:0000256" key="3">
    <source>
        <dbReference type="ARBA" id="ARBA00022989"/>
    </source>
</evidence>
<feature type="compositionally biased region" description="Polar residues" evidence="5">
    <location>
        <begin position="39"/>
        <end position="58"/>
    </location>
</feature>
<evidence type="ECO:0000256" key="2">
    <source>
        <dbReference type="ARBA" id="ARBA00022692"/>
    </source>
</evidence>
<reference evidence="7" key="1">
    <citation type="submission" date="2022-07" db="EMBL/GenBank/DDBJ databases">
        <title>Phylogenomic reconstructions and comparative analyses of Kickxellomycotina fungi.</title>
        <authorList>
            <person name="Reynolds N.K."/>
            <person name="Stajich J.E."/>
            <person name="Barry K."/>
            <person name="Grigoriev I.V."/>
            <person name="Crous P."/>
            <person name="Smith M.E."/>
        </authorList>
    </citation>
    <scope>NUCLEOTIDE SEQUENCE</scope>
    <source>
        <strain evidence="7">RSA 1196</strain>
    </source>
</reference>
<dbReference type="InterPro" id="IPR008521">
    <property type="entry name" value="Mg_trans_NIPA"/>
</dbReference>
<dbReference type="InterPro" id="IPR037185">
    <property type="entry name" value="EmrE-like"/>
</dbReference>
<feature type="transmembrane region" description="Helical" evidence="6">
    <location>
        <begin position="340"/>
        <end position="357"/>
    </location>
</feature>
<comment type="subcellular location">
    <subcellularLocation>
        <location evidence="1">Membrane</location>
        <topology evidence="1">Multi-pass membrane protein</topology>
    </subcellularLocation>
</comment>
<evidence type="ECO:0000313" key="7">
    <source>
        <dbReference type="EMBL" id="KAJ1964103.1"/>
    </source>
</evidence>
<proteinExistence type="predicted"/>
<dbReference type="GO" id="GO:0016020">
    <property type="term" value="C:membrane"/>
    <property type="evidence" value="ECO:0007669"/>
    <property type="project" value="UniProtKB-SubCell"/>
</dbReference>